<proteinExistence type="predicted"/>
<keyword evidence="1" id="KW-0812">Transmembrane</keyword>
<feature type="transmembrane region" description="Helical" evidence="1">
    <location>
        <begin position="12"/>
        <end position="29"/>
    </location>
</feature>
<dbReference type="EMBL" id="ACWG01000013">
    <property type="protein sequence ID" value="EFV30497.1"/>
    <property type="molecule type" value="Genomic_DNA"/>
</dbReference>
<sequence>MLFAEPTDVPPNFITFIILVFLLLILEILPDEMFITEDAGVSQGFFLSRHRNHAELHKQIL</sequence>
<evidence type="ECO:0000313" key="3">
    <source>
        <dbReference type="Proteomes" id="UP000003246"/>
    </source>
</evidence>
<keyword evidence="1" id="KW-1133">Transmembrane helix</keyword>
<accession>E5WWU5</accession>
<gene>
    <name evidence="2" type="ORF">HMPREF1016_01157</name>
</gene>
<dbReference type="Proteomes" id="UP000003246">
    <property type="component" value="Unassembled WGS sequence"/>
</dbReference>
<organism evidence="2 3">
    <name type="scientific">Bacteroides eggerthii 1_2_48FAA</name>
    <dbReference type="NCBI Taxonomy" id="665953"/>
    <lineage>
        <taxon>Bacteria</taxon>
        <taxon>Pseudomonadati</taxon>
        <taxon>Bacteroidota</taxon>
        <taxon>Bacteroidia</taxon>
        <taxon>Bacteroidales</taxon>
        <taxon>Bacteroidaceae</taxon>
        <taxon>Bacteroides</taxon>
    </lineage>
</organism>
<comment type="caution">
    <text evidence="2">The sequence shown here is derived from an EMBL/GenBank/DDBJ whole genome shotgun (WGS) entry which is preliminary data.</text>
</comment>
<protein>
    <submittedName>
        <fullName evidence="2">Uncharacterized protein</fullName>
    </submittedName>
</protein>
<evidence type="ECO:0000313" key="2">
    <source>
        <dbReference type="EMBL" id="EFV30497.1"/>
    </source>
</evidence>
<keyword evidence="1" id="KW-0472">Membrane</keyword>
<reference evidence="2 3" key="1">
    <citation type="submission" date="2010-10" db="EMBL/GenBank/DDBJ databases">
        <title>The Genome Sequence of Bacteroides eggerthii strain 1_2_48FAA.</title>
        <authorList>
            <consortium name="The Broad Institute Genome Sequencing Platform"/>
            <person name="Ward D."/>
            <person name="Earl A."/>
            <person name="Feldgarden M."/>
            <person name="Young S.K."/>
            <person name="Gargeya S."/>
            <person name="Zeng Q."/>
            <person name="Alvarado L."/>
            <person name="Berlin A."/>
            <person name="Bochicchio J."/>
            <person name="Chapman S.B."/>
            <person name="Chen Z."/>
            <person name="Freedman E."/>
            <person name="Gellesch M."/>
            <person name="Goldberg J."/>
            <person name="Griggs A."/>
            <person name="Gujja S."/>
            <person name="Heilman E."/>
            <person name="Heiman D."/>
            <person name="Howarth C."/>
            <person name="Mehta T."/>
            <person name="Neiman D."/>
            <person name="Pearson M."/>
            <person name="Roberts A."/>
            <person name="Saif S."/>
            <person name="Shea T."/>
            <person name="Shenoy N."/>
            <person name="Sisk P."/>
            <person name="Stolte C."/>
            <person name="Sykes S."/>
            <person name="White J."/>
            <person name="Yandava C."/>
            <person name="Allen-Vercoe E."/>
            <person name="Ambrose C."/>
            <person name="Strauss J."/>
            <person name="Daigneault M."/>
            <person name="Haas B."/>
            <person name="Nusbaum C."/>
            <person name="Birren B."/>
        </authorList>
    </citation>
    <scope>NUCLEOTIDE SEQUENCE [LARGE SCALE GENOMIC DNA]</scope>
    <source>
        <strain evidence="2 3">1_2_48FAA</strain>
    </source>
</reference>
<evidence type="ECO:0000256" key="1">
    <source>
        <dbReference type="SAM" id="Phobius"/>
    </source>
</evidence>
<dbReference type="AlphaFoldDB" id="E5WWU5"/>
<name>E5WWU5_9BACE</name>
<dbReference type="HOGENOM" id="CLU_208898_0_0_10"/>